<dbReference type="InterPro" id="IPR007345">
    <property type="entry name" value="Polysacch_pyruvyl_Trfase"/>
</dbReference>
<accession>A0A174NB82</accession>
<dbReference type="EMBL" id="CZAY01000007">
    <property type="protein sequence ID" value="CUP44481.1"/>
    <property type="molecule type" value="Genomic_DNA"/>
</dbReference>
<name>A0A174NB82_9FIRM</name>
<evidence type="ECO:0000313" key="3">
    <source>
        <dbReference type="Proteomes" id="UP000095485"/>
    </source>
</evidence>
<dbReference type="OrthoDB" id="9799278at2"/>
<evidence type="ECO:0000313" key="2">
    <source>
        <dbReference type="EMBL" id="CUP44481.1"/>
    </source>
</evidence>
<dbReference type="AlphaFoldDB" id="A0A174NB82"/>
<gene>
    <name evidence="2" type="ORF">ERS852526_01162</name>
</gene>
<dbReference type="Pfam" id="PF04230">
    <property type="entry name" value="PS_pyruv_trans"/>
    <property type="match status" value="1"/>
</dbReference>
<feature type="domain" description="Polysaccharide pyruvyl transferase" evidence="1">
    <location>
        <begin position="14"/>
        <end position="306"/>
    </location>
</feature>
<organism evidence="2 3">
    <name type="scientific">Dorea longicatena</name>
    <dbReference type="NCBI Taxonomy" id="88431"/>
    <lineage>
        <taxon>Bacteria</taxon>
        <taxon>Bacillati</taxon>
        <taxon>Bacillota</taxon>
        <taxon>Clostridia</taxon>
        <taxon>Lachnospirales</taxon>
        <taxon>Lachnospiraceae</taxon>
        <taxon>Dorea</taxon>
    </lineage>
</organism>
<dbReference type="GO" id="GO:0016740">
    <property type="term" value="F:transferase activity"/>
    <property type="evidence" value="ECO:0007669"/>
    <property type="project" value="UniProtKB-KW"/>
</dbReference>
<protein>
    <submittedName>
        <fullName evidence="2">Polysaccharide pyruvyl transferase</fullName>
    </submittedName>
</protein>
<keyword evidence="2" id="KW-0808">Transferase</keyword>
<reference evidence="2 3" key="1">
    <citation type="submission" date="2015-09" db="EMBL/GenBank/DDBJ databases">
        <authorList>
            <consortium name="Pathogen Informatics"/>
        </authorList>
    </citation>
    <scope>NUCLEOTIDE SEQUENCE [LARGE SCALE GENOMIC DNA]</scope>
    <source>
        <strain evidence="2 3">2789STDY5834914</strain>
    </source>
</reference>
<sequence length="379" mass="44374">MKTIGIITYHHYYNYGTMLQALALQEKVEQLGYQAELIDFKQDNSLSRYEMLKLRIKRMPVYIKERKKYRALADSREKIKEKNELFEQFYKTYLHVGKKKYTTTQQLMENPPVYDGYVVGSDQTWNPFVANSPEAFFLPFVENKSKKGSYGPSLAVKSLSDEKEKEYRKKLSNFSFLSCREQDGAQLLSRITQKEVKCVLDPTLLLSAKEWGKYCEFEIPKEPYILVYFLGEKSEHRRAVEKIQKLTNWKIISLPAAYLEMENNDYKKVWGGPKEFLSLIRGAALICTDSFHGTMFSINFQRNFFSFCKSSDSEESSENSRLYSALNIFGLSNRIIHNMDNLTAEDISIDYKNVIPILEEQRRDSIEYLENMLFEMTKG</sequence>
<dbReference type="RefSeq" id="WP_055282580.1">
    <property type="nucleotide sequence ID" value="NZ_CZAY01000007.1"/>
</dbReference>
<evidence type="ECO:0000259" key="1">
    <source>
        <dbReference type="Pfam" id="PF04230"/>
    </source>
</evidence>
<dbReference type="Proteomes" id="UP000095485">
    <property type="component" value="Unassembled WGS sequence"/>
</dbReference>
<proteinExistence type="predicted"/>
<dbReference type="GeneID" id="96228453"/>